<feature type="compositionally biased region" description="Low complexity" evidence="2">
    <location>
        <begin position="101"/>
        <end position="129"/>
    </location>
</feature>
<feature type="region of interest" description="Disordered" evidence="2">
    <location>
        <begin position="90"/>
        <end position="133"/>
    </location>
</feature>
<keyword evidence="1" id="KW-0862">Zinc</keyword>
<name>A0A8J2S5W0_9STRA</name>
<dbReference type="Pfam" id="PF13920">
    <property type="entry name" value="zf-C3HC4_3"/>
    <property type="match status" value="1"/>
</dbReference>
<dbReference type="InterPro" id="IPR013083">
    <property type="entry name" value="Znf_RING/FYVE/PHD"/>
</dbReference>
<dbReference type="PANTHER" id="PTHR14879">
    <property type="entry name" value="CASPASE REGULATOR, RING FINGER DOMAIN-CONTAINING"/>
    <property type="match status" value="1"/>
</dbReference>
<dbReference type="InterPro" id="IPR051728">
    <property type="entry name" value="RING-FYVE_E3_ubiquitin-ligase"/>
</dbReference>
<organism evidence="4 5">
    <name type="scientific">Pelagomonas calceolata</name>
    <dbReference type="NCBI Taxonomy" id="35677"/>
    <lineage>
        <taxon>Eukaryota</taxon>
        <taxon>Sar</taxon>
        <taxon>Stramenopiles</taxon>
        <taxon>Ochrophyta</taxon>
        <taxon>Pelagophyceae</taxon>
        <taxon>Pelagomonadales</taxon>
        <taxon>Pelagomonadaceae</taxon>
        <taxon>Pelagomonas</taxon>
    </lineage>
</organism>
<evidence type="ECO:0000313" key="5">
    <source>
        <dbReference type="Proteomes" id="UP000789595"/>
    </source>
</evidence>
<dbReference type="OrthoDB" id="74448at2759"/>
<evidence type="ECO:0000259" key="3">
    <source>
        <dbReference type="PROSITE" id="PS50089"/>
    </source>
</evidence>
<reference evidence="4" key="1">
    <citation type="submission" date="2021-11" db="EMBL/GenBank/DDBJ databases">
        <authorList>
            <consortium name="Genoscope - CEA"/>
            <person name="William W."/>
        </authorList>
    </citation>
    <scope>NUCLEOTIDE SEQUENCE</scope>
</reference>
<dbReference type="InterPro" id="IPR001841">
    <property type="entry name" value="Znf_RING"/>
</dbReference>
<gene>
    <name evidence="4" type="ORF">PECAL_1P17250</name>
</gene>
<evidence type="ECO:0000313" key="4">
    <source>
        <dbReference type="EMBL" id="CAH0365292.1"/>
    </source>
</evidence>
<evidence type="ECO:0000256" key="1">
    <source>
        <dbReference type="PROSITE-ProRule" id="PRU00175"/>
    </source>
</evidence>
<proteinExistence type="predicted"/>
<accession>A0A8J2S5W0</accession>
<dbReference type="PROSITE" id="PS50089">
    <property type="entry name" value="ZF_RING_2"/>
    <property type="match status" value="1"/>
</dbReference>
<dbReference type="Proteomes" id="UP000789595">
    <property type="component" value="Unassembled WGS sequence"/>
</dbReference>
<evidence type="ECO:0000256" key="2">
    <source>
        <dbReference type="SAM" id="MobiDB-lite"/>
    </source>
</evidence>
<dbReference type="EMBL" id="CAKKNE010000001">
    <property type="protein sequence ID" value="CAH0365292.1"/>
    <property type="molecule type" value="Genomic_DNA"/>
</dbReference>
<dbReference type="Gene3D" id="3.30.40.10">
    <property type="entry name" value="Zinc/RING finger domain, C3HC4 (zinc finger)"/>
    <property type="match status" value="1"/>
</dbReference>
<keyword evidence="1" id="KW-0479">Metal-binding</keyword>
<protein>
    <recommendedName>
        <fullName evidence="3">RING-type domain-containing protein</fullName>
    </recommendedName>
</protein>
<dbReference type="GO" id="GO:0008270">
    <property type="term" value="F:zinc ion binding"/>
    <property type="evidence" value="ECO:0007669"/>
    <property type="project" value="UniProtKB-KW"/>
</dbReference>
<feature type="domain" description="RING-type" evidence="3">
    <location>
        <begin position="230"/>
        <end position="265"/>
    </location>
</feature>
<comment type="caution">
    <text evidence="4">The sequence shown here is derived from an EMBL/GenBank/DDBJ whole genome shotgun (WGS) entry which is preliminary data.</text>
</comment>
<sequence>MGASLSNPHFLAFADHYNDAQAAGRAPMTWRQFLDTRVLGPGDDEAELRSWDMDAHVAEAAAQRRASSIADGLLDGNPDAMARFAAELMRGPPSQRRLGGRPVAAPRQAPARRATAPARPVRSPPRSSSGTVASLEARLASKEADIDVLKAQVQSLNMALEESRQQASTGVAASLEALEPRTLAASELAALRAALPRAVSAVETEVSRRLVAAEATRSDAQEVREDEALCVCCLDRPRDIVFLSCMHVVVCEQCAPRTASCPTCRVPITEKRRIFR</sequence>
<keyword evidence="5" id="KW-1185">Reference proteome</keyword>
<dbReference type="PANTHER" id="PTHR14879:SF5">
    <property type="entry name" value="RING-TYPE DOMAIN-CONTAINING PROTEIN"/>
    <property type="match status" value="1"/>
</dbReference>
<keyword evidence="1" id="KW-0863">Zinc-finger</keyword>
<dbReference type="SUPFAM" id="SSF57850">
    <property type="entry name" value="RING/U-box"/>
    <property type="match status" value="1"/>
</dbReference>
<dbReference type="AlphaFoldDB" id="A0A8J2S5W0"/>